<accession>A0A0U1KUL5</accession>
<dbReference type="SUPFAM" id="SSF54285">
    <property type="entry name" value="MoaD/ThiS"/>
    <property type="match status" value="1"/>
</dbReference>
<dbReference type="PANTHER" id="PTHR34472">
    <property type="entry name" value="SULFUR CARRIER PROTEIN THIS"/>
    <property type="match status" value="1"/>
</dbReference>
<proteinExistence type="predicted"/>
<dbReference type="InterPro" id="IPR016155">
    <property type="entry name" value="Mopterin_synth/thiamin_S_b"/>
</dbReference>
<evidence type="ECO:0000313" key="2">
    <source>
        <dbReference type="Proteomes" id="UP000049855"/>
    </source>
</evidence>
<dbReference type="NCBIfam" id="TIGR01683">
    <property type="entry name" value="thiS"/>
    <property type="match status" value="1"/>
</dbReference>
<dbReference type="RefSeq" id="WP_021169666.1">
    <property type="nucleotide sequence ID" value="NZ_CTRP01000003.1"/>
</dbReference>
<sequence length="64" mass="7190">MRLNGKTVTLEKEQTLFAFLATEQFDCKSIAVERNGVIVPKAEYENIRLSDQDTLEIVRFVGGG</sequence>
<dbReference type="EMBL" id="CTRP01000003">
    <property type="protein sequence ID" value="CQR70955.1"/>
    <property type="molecule type" value="Genomic_DNA"/>
</dbReference>
<dbReference type="Proteomes" id="UP000049855">
    <property type="component" value="Unassembled WGS sequence"/>
</dbReference>
<dbReference type="Gene3D" id="3.10.20.30">
    <property type="match status" value="1"/>
</dbReference>
<evidence type="ECO:0000313" key="1">
    <source>
        <dbReference type="EMBL" id="CQR70955.1"/>
    </source>
</evidence>
<name>A0A0U1KUL5_9FIRM</name>
<keyword evidence="2" id="KW-1185">Reference proteome</keyword>
<gene>
    <name evidence="1" type="ORF">SpAn4DRAFT_1933</name>
</gene>
<dbReference type="Pfam" id="PF02597">
    <property type="entry name" value="ThiS"/>
    <property type="match status" value="1"/>
</dbReference>
<dbReference type="CDD" id="cd00565">
    <property type="entry name" value="Ubl_ThiS"/>
    <property type="match status" value="1"/>
</dbReference>
<dbReference type="InterPro" id="IPR003749">
    <property type="entry name" value="ThiS/MoaD-like"/>
</dbReference>
<organism evidence="1 2">
    <name type="scientific">Sporomusa ovata</name>
    <dbReference type="NCBI Taxonomy" id="2378"/>
    <lineage>
        <taxon>Bacteria</taxon>
        <taxon>Bacillati</taxon>
        <taxon>Bacillota</taxon>
        <taxon>Negativicutes</taxon>
        <taxon>Selenomonadales</taxon>
        <taxon>Sporomusaceae</taxon>
        <taxon>Sporomusa</taxon>
    </lineage>
</organism>
<dbReference type="InterPro" id="IPR012675">
    <property type="entry name" value="Beta-grasp_dom_sf"/>
</dbReference>
<reference evidence="2" key="1">
    <citation type="submission" date="2015-03" db="EMBL/GenBank/DDBJ databases">
        <authorList>
            <person name="Nijsse Bart"/>
        </authorList>
    </citation>
    <scope>NUCLEOTIDE SEQUENCE [LARGE SCALE GENOMIC DNA]</scope>
</reference>
<dbReference type="PANTHER" id="PTHR34472:SF1">
    <property type="entry name" value="SULFUR CARRIER PROTEIN THIS"/>
    <property type="match status" value="1"/>
</dbReference>
<dbReference type="AlphaFoldDB" id="A0A0U1KUL5"/>
<evidence type="ECO:0008006" key="3">
    <source>
        <dbReference type="Google" id="ProtNLM"/>
    </source>
</evidence>
<dbReference type="InterPro" id="IPR010035">
    <property type="entry name" value="Thi_S"/>
</dbReference>
<protein>
    <recommendedName>
        <fullName evidence="3">Sulfur carrier protein ThiS</fullName>
    </recommendedName>
</protein>